<dbReference type="OrthoDB" id="2704039at2759"/>
<dbReference type="GO" id="GO:0016616">
    <property type="term" value="F:oxidoreductase activity, acting on the CH-OH group of donors, NAD or NADP as acceptor"/>
    <property type="evidence" value="ECO:0007669"/>
    <property type="project" value="InterPro"/>
</dbReference>
<evidence type="ECO:0000313" key="2">
    <source>
        <dbReference type="EMBL" id="KIO00940.1"/>
    </source>
</evidence>
<organism evidence="2 3">
    <name type="scientific">Pisolithus tinctorius Marx 270</name>
    <dbReference type="NCBI Taxonomy" id="870435"/>
    <lineage>
        <taxon>Eukaryota</taxon>
        <taxon>Fungi</taxon>
        <taxon>Dikarya</taxon>
        <taxon>Basidiomycota</taxon>
        <taxon>Agaricomycotina</taxon>
        <taxon>Agaricomycetes</taxon>
        <taxon>Agaricomycetidae</taxon>
        <taxon>Boletales</taxon>
        <taxon>Sclerodermatineae</taxon>
        <taxon>Pisolithaceae</taxon>
        <taxon>Pisolithus</taxon>
    </lineage>
</organism>
<dbReference type="STRING" id="870435.A0A0C3NIX5"/>
<name>A0A0C3NIX5_PISTI</name>
<gene>
    <name evidence="2" type="ORF">M404DRAFT_151519</name>
</gene>
<dbReference type="SUPFAM" id="SSF51735">
    <property type="entry name" value="NAD(P)-binding Rossmann-fold domains"/>
    <property type="match status" value="1"/>
</dbReference>
<dbReference type="AlphaFoldDB" id="A0A0C3NIX5"/>
<dbReference type="GO" id="GO:0006694">
    <property type="term" value="P:steroid biosynthetic process"/>
    <property type="evidence" value="ECO:0007669"/>
    <property type="project" value="InterPro"/>
</dbReference>
<reference evidence="3" key="2">
    <citation type="submission" date="2015-01" db="EMBL/GenBank/DDBJ databases">
        <title>Evolutionary Origins and Diversification of the Mycorrhizal Mutualists.</title>
        <authorList>
            <consortium name="DOE Joint Genome Institute"/>
            <consortium name="Mycorrhizal Genomics Consortium"/>
            <person name="Kohler A."/>
            <person name="Kuo A."/>
            <person name="Nagy L.G."/>
            <person name="Floudas D."/>
            <person name="Copeland A."/>
            <person name="Barry K.W."/>
            <person name="Cichocki N."/>
            <person name="Veneault-Fourrey C."/>
            <person name="LaButti K."/>
            <person name="Lindquist E.A."/>
            <person name="Lipzen A."/>
            <person name="Lundell T."/>
            <person name="Morin E."/>
            <person name="Murat C."/>
            <person name="Riley R."/>
            <person name="Ohm R."/>
            <person name="Sun H."/>
            <person name="Tunlid A."/>
            <person name="Henrissat B."/>
            <person name="Grigoriev I.V."/>
            <person name="Hibbett D.S."/>
            <person name="Martin F."/>
        </authorList>
    </citation>
    <scope>NUCLEOTIDE SEQUENCE [LARGE SCALE GENOMIC DNA]</scope>
    <source>
        <strain evidence="3">Marx 270</strain>
    </source>
</reference>
<dbReference type="Gene3D" id="3.40.50.720">
    <property type="entry name" value="NAD(P)-binding Rossmann-like Domain"/>
    <property type="match status" value="1"/>
</dbReference>
<dbReference type="InParanoid" id="A0A0C3NIX5"/>
<evidence type="ECO:0000313" key="3">
    <source>
        <dbReference type="Proteomes" id="UP000054217"/>
    </source>
</evidence>
<dbReference type="HOGENOM" id="CLU_071113_0_0_1"/>
<dbReference type="Pfam" id="PF01073">
    <property type="entry name" value="3Beta_HSD"/>
    <property type="match status" value="1"/>
</dbReference>
<dbReference type="Proteomes" id="UP000054217">
    <property type="component" value="Unassembled WGS sequence"/>
</dbReference>
<evidence type="ECO:0000259" key="1">
    <source>
        <dbReference type="Pfam" id="PF01073"/>
    </source>
</evidence>
<dbReference type="EMBL" id="KN831992">
    <property type="protein sequence ID" value="KIO00940.1"/>
    <property type="molecule type" value="Genomic_DNA"/>
</dbReference>
<feature type="domain" description="3-beta hydroxysteroid dehydrogenase/isomerase" evidence="1">
    <location>
        <begin position="12"/>
        <end position="111"/>
    </location>
</feature>
<sequence length="265" mass="29529">MLDIVQRYRDVLFYSGDVADEWDMLDILDKLGITYIIQNTLLQQDAKDLSVYIKINIEGTGAIVDAAITAGDHGLIYMSSVSIVFNDTNIENGNKQVPGPKKPFNTYNEAQEVFRPRGSQISNNNNLFDYTYIGNVLCASLLAGGGLVPRPSYSSTMLSELRLDPESMAAALDEFLHCALSPICATTECHCMIHSSMWTLNPYVTSASNAESILSVFNTPFNSHELECLTVCSRVEGWALFIMNREWVHFWDAAGLYNEQEGTRV</sequence>
<keyword evidence="3" id="KW-1185">Reference proteome</keyword>
<dbReference type="InterPro" id="IPR036291">
    <property type="entry name" value="NAD(P)-bd_dom_sf"/>
</dbReference>
<dbReference type="InterPro" id="IPR002225">
    <property type="entry name" value="3Beta_OHSteriod_DH/Estase"/>
</dbReference>
<proteinExistence type="predicted"/>
<accession>A0A0C3NIX5</accession>
<reference evidence="2 3" key="1">
    <citation type="submission" date="2014-04" db="EMBL/GenBank/DDBJ databases">
        <authorList>
            <consortium name="DOE Joint Genome Institute"/>
            <person name="Kuo A."/>
            <person name="Kohler A."/>
            <person name="Costa M.D."/>
            <person name="Nagy L.G."/>
            <person name="Floudas D."/>
            <person name="Copeland A."/>
            <person name="Barry K.W."/>
            <person name="Cichocki N."/>
            <person name="Veneault-Fourrey C."/>
            <person name="LaButti K."/>
            <person name="Lindquist E.A."/>
            <person name="Lipzen A."/>
            <person name="Lundell T."/>
            <person name="Morin E."/>
            <person name="Murat C."/>
            <person name="Sun H."/>
            <person name="Tunlid A."/>
            <person name="Henrissat B."/>
            <person name="Grigoriev I.V."/>
            <person name="Hibbett D.S."/>
            <person name="Martin F."/>
            <person name="Nordberg H.P."/>
            <person name="Cantor M.N."/>
            <person name="Hua S.X."/>
        </authorList>
    </citation>
    <scope>NUCLEOTIDE SEQUENCE [LARGE SCALE GENOMIC DNA]</scope>
    <source>
        <strain evidence="2 3">Marx 270</strain>
    </source>
</reference>
<protein>
    <recommendedName>
        <fullName evidence="1">3-beta hydroxysteroid dehydrogenase/isomerase domain-containing protein</fullName>
    </recommendedName>
</protein>